<feature type="transmembrane region" description="Helical" evidence="2">
    <location>
        <begin position="203"/>
        <end position="227"/>
    </location>
</feature>
<feature type="transmembrane region" description="Helical" evidence="2">
    <location>
        <begin position="87"/>
        <end position="110"/>
    </location>
</feature>
<evidence type="ECO:0000313" key="3">
    <source>
        <dbReference type="EMBL" id="TBU61148.1"/>
    </source>
</evidence>
<name>A0A4V2K8S6_9APHY</name>
<evidence type="ECO:0000313" key="4">
    <source>
        <dbReference type="Proteomes" id="UP000292082"/>
    </source>
</evidence>
<dbReference type="STRING" id="114155.A0A4V2K8S6"/>
<evidence type="ECO:0000256" key="1">
    <source>
        <dbReference type="SAM" id="MobiDB-lite"/>
    </source>
</evidence>
<dbReference type="Pfam" id="PF11915">
    <property type="entry name" value="DUF3433"/>
    <property type="match status" value="1"/>
</dbReference>
<feature type="compositionally biased region" description="Basic and acidic residues" evidence="1">
    <location>
        <begin position="1"/>
        <end position="12"/>
    </location>
</feature>
<dbReference type="InterPro" id="IPR021840">
    <property type="entry name" value="DUF3433"/>
</dbReference>
<feature type="region of interest" description="Disordered" evidence="1">
    <location>
        <begin position="1"/>
        <end position="52"/>
    </location>
</feature>
<keyword evidence="2" id="KW-1133">Transmembrane helix</keyword>
<dbReference type="EMBL" id="ML145100">
    <property type="protein sequence ID" value="TBU61148.1"/>
    <property type="molecule type" value="Genomic_DNA"/>
</dbReference>
<keyword evidence="4" id="KW-1185">Reference proteome</keyword>
<evidence type="ECO:0000256" key="2">
    <source>
        <dbReference type="SAM" id="Phobius"/>
    </source>
</evidence>
<dbReference type="AlphaFoldDB" id="A0A4V2K8S6"/>
<reference evidence="3 4" key="1">
    <citation type="submission" date="2019-01" db="EMBL/GenBank/DDBJ databases">
        <title>Draft genome sequences of three monokaryotic isolates of the white-rot basidiomycete fungus Dichomitus squalens.</title>
        <authorList>
            <consortium name="DOE Joint Genome Institute"/>
            <person name="Lopez S.C."/>
            <person name="Andreopoulos B."/>
            <person name="Pangilinan J."/>
            <person name="Lipzen A."/>
            <person name="Riley R."/>
            <person name="Ahrendt S."/>
            <person name="Ng V."/>
            <person name="Barry K."/>
            <person name="Daum C."/>
            <person name="Grigoriev I.V."/>
            <person name="Hilden K.S."/>
            <person name="Makela M.R."/>
            <person name="de Vries R.P."/>
        </authorList>
    </citation>
    <scope>NUCLEOTIDE SEQUENCE [LARGE SCALE GENOMIC DNA]</scope>
    <source>
        <strain evidence="3 4">CBS 464.89</strain>
    </source>
</reference>
<accession>A0A4V2K8S6</accession>
<keyword evidence="2" id="KW-0812">Transmembrane</keyword>
<sequence length="354" mass="38161">MKNDPSAAHDVHNVSMSSDVDGSDPGAPLLPASTSKQERPLWKPSAPETSGLPVAESSVTCIAEDSIPFAEGAPCLRCAKWPIPLRPWFWTLLLLCTLIIGVSLEVMLSLNKDQGWAVSGAVGELLTCDVTRYALSAVMGPMITTLYSSLWIWTCASIYALQPYLNLLNASLHGESAESTIFLDYSQKSLYSTVYAALKRGDWLVVLAAVLVLLTSTLHHLSATLFFSQDVRVNGCGAFARVRPATAIPSAVPIRQINKSSEFFSTDTQSVCLHYSQRYSPWVASFCNSLTAALARASSLPSKLSTIGAAGYVAAPLGGATFSDSLRSFPDEVDRTLSERRLAWDLDKGHVVVV</sequence>
<gene>
    <name evidence="3" type="ORF">BD310DRAFT_975401</name>
</gene>
<protein>
    <submittedName>
        <fullName evidence="3">Uncharacterized protein</fullName>
    </submittedName>
</protein>
<proteinExistence type="predicted"/>
<keyword evidence="2" id="KW-0472">Membrane</keyword>
<dbReference type="Proteomes" id="UP000292082">
    <property type="component" value="Unassembled WGS sequence"/>
</dbReference>
<organism evidence="3 4">
    <name type="scientific">Dichomitus squalens</name>
    <dbReference type="NCBI Taxonomy" id="114155"/>
    <lineage>
        <taxon>Eukaryota</taxon>
        <taxon>Fungi</taxon>
        <taxon>Dikarya</taxon>
        <taxon>Basidiomycota</taxon>
        <taxon>Agaricomycotina</taxon>
        <taxon>Agaricomycetes</taxon>
        <taxon>Polyporales</taxon>
        <taxon>Polyporaceae</taxon>
        <taxon>Dichomitus</taxon>
    </lineage>
</organism>